<organism evidence="12">
    <name type="scientific">Anthurium amnicola</name>
    <dbReference type="NCBI Taxonomy" id="1678845"/>
    <lineage>
        <taxon>Eukaryota</taxon>
        <taxon>Viridiplantae</taxon>
        <taxon>Streptophyta</taxon>
        <taxon>Embryophyta</taxon>
        <taxon>Tracheophyta</taxon>
        <taxon>Spermatophyta</taxon>
        <taxon>Magnoliopsida</taxon>
        <taxon>Liliopsida</taxon>
        <taxon>Araceae</taxon>
        <taxon>Pothoideae</taxon>
        <taxon>Potheae</taxon>
        <taxon>Anthurium</taxon>
    </lineage>
</organism>
<evidence type="ECO:0000256" key="5">
    <source>
        <dbReference type="ARBA" id="ARBA00022777"/>
    </source>
</evidence>
<feature type="domain" description="Protein kinase" evidence="11">
    <location>
        <begin position="404"/>
        <end position="660"/>
    </location>
</feature>
<reference evidence="12" key="1">
    <citation type="submission" date="2015-07" db="EMBL/GenBank/DDBJ databases">
        <title>Transcriptome Assembly of Anthurium amnicola.</title>
        <authorList>
            <person name="Suzuki J."/>
        </authorList>
    </citation>
    <scope>NUCLEOTIDE SEQUENCE</scope>
</reference>
<feature type="binding site" evidence="9">
    <location>
        <position position="433"/>
    </location>
    <ligand>
        <name>ATP</name>
        <dbReference type="ChEBI" id="CHEBI:30616"/>
    </ligand>
</feature>
<evidence type="ECO:0000256" key="3">
    <source>
        <dbReference type="ARBA" id="ARBA00022679"/>
    </source>
</evidence>
<gene>
    <name evidence="12" type="primary">ANP2_5</name>
    <name evidence="13" type="synonym">ANP2_9</name>
    <name evidence="12" type="ORF">g.67309</name>
    <name evidence="13" type="ORF">g.67311</name>
</gene>
<dbReference type="GO" id="GO:0005737">
    <property type="term" value="C:cytoplasm"/>
    <property type="evidence" value="ECO:0007669"/>
    <property type="project" value="TreeGrafter"/>
</dbReference>
<feature type="compositionally biased region" description="Low complexity" evidence="10">
    <location>
        <begin position="375"/>
        <end position="384"/>
    </location>
</feature>
<dbReference type="EMBL" id="GDJX01020756">
    <property type="protein sequence ID" value="JAT47180.1"/>
    <property type="molecule type" value="Transcribed_RNA"/>
</dbReference>
<dbReference type="SUPFAM" id="SSF56112">
    <property type="entry name" value="Protein kinase-like (PK-like)"/>
    <property type="match status" value="1"/>
</dbReference>
<dbReference type="SMART" id="SM00220">
    <property type="entry name" value="S_TKc"/>
    <property type="match status" value="1"/>
</dbReference>
<evidence type="ECO:0000313" key="12">
    <source>
        <dbReference type="EMBL" id="JAT47180.1"/>
    </source>
</evidence>
<feature type="compositionally biased region" description="Polar residues" evidence="10">
    <location>
        <begin position="769"/>
        <end position="787"/>
    </location>
</feature>
<evidence type="ECO:0000313" key="13">
    <source>
        <dbReference type="EMBL" id="JAT48870.1"/>
    </source>
</evidence>
<feature type="compositionally biased region" description="Polar residues" evidence="10">
    <location>
        <begin position="325"/>
        <end position="335"/>
    </location>
</feature>
<dbReference type="PROSITE" id="PS50011">
    <property type="entry name" value="PROTEIN_KINASE_DOM"/>
    <property type="match status" value="1"/>
</dbReference>
<comment type="similarity">
    <text evidence="1">Belongs to the protein kinase superfamily. STE Ser/Thr protein kinase family. MAP kinase kinase kinase subfamily.</text>
</comment>
<accession>A0A1D1XXW5</accession>
<comment type="catalytic activity">
    <reaction evidence="7">
        <text>L-threonyl-[protein] + ATP = O-phospho-L-threonyl-[protein] + ADP + H(+)</text>
        <dbReference type="Rhea" id="RHEA:46608"/>
        <dbReference type="Rhea" id="RHEA-COMP:11060"/>
        <dbReference type="Rhea" id="RHEA-COMP:11605"/>
        <dbReference type="ChEBI" id="CHEBI:15378"/>
        <dbReference type="ChEBI" id="CHEBI:30013"/>
        <dbReference type="ChEBI" id="CHEBI:30616"/>
        <dbReference type="ChEBI" id="CHEBI:61977"/>
        <dbReference type="ChEBI" id="CHEBI:456216"/>
        <dbReference type="EC" id="2.7.11.25"/>
    </reaction>
</comment>
<evidence type="ECO:0000256" key="9">
    <source>
        <dbReference type="PROSITE-ProRule" id="PRU10141"/>
    </source>
</evidence>
<feature type="compositionally biased region" description="Pro residues" evidence="10">
    <location>
        <begin position="385"/>
        <end position="400"/>
    </location>
</feature>
<dbReference type="AlphaFoldDB" id="A0A1D1XXW5"/>
<dbReference type="Gene3D" id="1.10.510.10">
    <property type="entry name" value="Transferase(Phosphotransferase) domain 1"/>
    <property type="match status" value="1"/>
</dbReference>
<evidence type="ECO:0000256" key="8">
    <source>
        <dbReference type="ARBA" id="ARBA00048329"/>
    </source>
</evidence>
<feature type="compositionally biased region" description="Low complexity" evidence="10">
    <location>
        <begin position="747"/>
        <end position="768"/>
    </location>
</feature>
<evidence type="ECO:0000256" key="6">
    <source>
        <dbReference type="ARBA" id="ARBA00022840"/>
    </source>
</evidence>
<protein>
    <recommendedName>
        <fullName evidence="2">mitogen-activated protein kinase kinase kinase</fullName>
        <ecNumber evidence="2">2.7.11.25</ecNumber>
    </recommendedName>
</protein>
<dbReference type="GO" id="GO:0005524">
    <property type="term" value="F:ATP binding"/>
    <property type="evidence" value="ECO:0007669"/>
    <property type="project" value="UniProtKB-UniRule"/>
</dbReference>
<dbReference type="PROSITE" id="PS00107">
    <property type="entry name" value="PROTEIN_KINASE_ATP"/>
    <property type="match status" value="1"/>
</dbReference>
<dbReference type="Pfam" id="PF00069">
    <property type="entry name" value="Pkinase"/>
    <property type="match status" value="1"/>
</dbReference>
<keyword evidence="4 9" id="KW-0547">Nucleotide-binding</keyword>
<dbReference type="InterPro" id="IPR011009">
    <property type="entry name" value="Kinase-like_dom_sf"/>
</dbReference>
<dbReference type="InterPro" id="IPR050538">
    <property type="entry name" value="MAP_kinase_kinase_kinase"/>
</dbReference>
<dbReference type="InterPro" id="IPR000719">
    <property type="entry name" value="Prot_kinase_dom"/>
</dbReference>
<evidence type="ECO:0000256" key="1">
    <source>
        <dbReference type="ARBA" id="ARBA00006529"/>
    </source>
</evidence>
<feature type="compositionally biased region" description="Polar residues" evidence="10">
    <location>
        <begin position="50"/>
        <end position="75"/>
    </location>
</feature>
<evidence type="ECO:0000259" key="11">
    <source>
        <dbReference type="PROSITE" id="PS50011"/>
    </source>
</evidence>
<dbReference type="FunFam" id="1.10.510.10:FF:000186">
    <property type="entry name" value="Mitogen-activated protein kinase kinase kinase"/>
    <property type="match status" value="1"/>
</dbReference>
<dbReference type="CDD" id="cd06632">
    <property type="entry name" value="STKc_MEKK1_plant"/>
    <property type="match status" value="1"/>
</dbReference>
<feature type="region of interest" description="Disordered" evidence="10">
    <location>
        <begin position="745"/>
        <end position="814"/>
    </location>
</feature>
<feature type="compositionally biased region" description="Low complexity" evidence="10">
    <location>
        <begin position="283"/>
        <end position="295"/>
    </location>
</feature>
<dbReference type="InterPro" id="IPR017441">
    <property type="entry name" value="Protein_kinase_ATP_BS"/>
</dbReference>
<sequence>MPSWWGKPSSRDVKKKTSKENLIDTIHRFISPTVQKGNTRLGGSRRCCNDTLSGKGSRSTAVSRSPSPSTHVSRCQSFADRPVAQPLPLPETRASDIVCKPPAVRVSSPILQKRGKPPLHLPLPTPDYITSRPDVIDIDGDLATPSVSSNCSIESDDPADSRLHSPVGADFENGSRLVRDNFSSVARKDRSSIIAHKNSRETAKPACTFLNNQTTSTSPKRGHMTTYQANVQTSRHGAFASAPDSSMSSPARSPMRVVFPEQIPTSAFWGAKPYNDVNLLGSGQCSSPGSGQTSGHNSMGGDMSGQLFWLHSRGSTECSPIPSPRMTSPGPSSRIHSGAVSPLHPCACGTAPESPKQRHRLPLPPTTNSNTSHFSSASLASNNPSPIPRSPGRPDNPPSPGSRWKKGRLIGRGTFGHVYVGFNSESGEMCAIKEVTLFSDDPKSKESAKQLGQEISLLSRLRHSNIVQYYGSETLDDKLYIYLEYVSGGSIHKLLQEYGRLGELAIRSYTQQILAGLAYLHTKNTVHRDIKGANILVDPNGRIKLADFGMAKHITGQSCPLSFKGSPYWMAPEVIKNANGCNLAVDIWSLGCTVLEMATSKPPWSQYEGIAAMFKIGNSKELPTIPDHLSDEGKGFIRQCLQREPSNRPTAVQLLQHPFVSNAGPLTRSIIDSEASEPPSGVSSAADFKGVGHARNLSFVDMQGLAIQRLKATKASSISSGCQLRNLSCPVSPIGSPLLSSWSPQHISGRMSPSPISSPRTTSGSSTPLTAGNSSIPFNQSKQSVQPHESLGNMPRTPNHTYVKGSACHDPRPELYRGMQPGSPVLRERVISETEVPTLPFGRSGYGDLEESCRGRLVLADHVSQQFLPDQVKPNPPLHLGLGSSVPVRTTGI</sequence>
<evidence type="ECO:0000256" key="10">
    <source>
        <dbReference type="SAM" id="MobiDB-lite"/>
    </source>
</evidence>
<keyword evidence="3" id="KW-0808">Transferase</keyword>
<feature type="region of interest" description="Disordered" evidence="10">
    <location>
        <begin position="35"/>
        <end position="75"/>
    </location>
</feature>
<dbReference type="GO" id="GO:0004709">
    <property type="term" value="F:MAP kinase kinase kinase activity"/>
    <property type="evidence" value="ECO:0007669"/>
    <property type="project" value="UniProtKB-EC"/>
</dbReference>
<proteinExistence type="inferred from homology"/>
<name>A0A1D1XXW5_9ARAE</name>
<dbReference type="PANTHER" id="PTHR48016:SF45">
    <property type="entry name" value="OS04G0559800 PROTEIN"/>
    <property type="match status" value="1"/>
</dbReference>
<keyword evidence="5 12" id="KW-0418">Kinase</keyword>
<feature type="region of interest" description="Disordered" evidence="10">
    <location>
        <begin position="283"/>
        <end position="408"/>
    </location>
</feature>
<dbReference type="EMBL" id="GDJX01019066">
    <property type="protein sequence ID" value="JAT48870.1"/>
    <property type="molecule type" value="Transcribed_RNA"/>
</dbReference>
<dbReference type="EC" id="2.7.11.25" evidence="2"/>
<dbReference type="PANTHER" id="PTHR48016">
    <property type="entry name" value="MAP KINASE KINASE KINASE SSK2-RELATED-RELATED"/>
    <property type="match status" value="1"/>
</dbReference>
<evidence type="ECO:0000256" key="2">
    <source>
        <dbReference type="ARBA" id="ARBA00012406"/>
    </source>
</evidence>
<comment type="catalytic activity">
    <reaction evidence="8">
        <text>L-seryl-[protein] + ATP = O-phospho-L-seryl-[protein] + ADP + H(+)</text>
        <dbReference type="Rhea" id="RHEA:17989"/>
        <dbReference type="Rhea" id="RHEA-COMP:9863"/>
        <dbReference type="Rhea" id="RHEA-COMP:11604"/>
        <dbReference type="ChEBI" id="CHEBI:15378"/>
        <dbReference type="ChEBI" id="CHEBI:29999"/>
        <dbReference type="ChEBI" id="CHEBI:30616"/>
        <dbReference type="ChEBI" id="CHEBI:83421"/>
        <dbReference type="ChEBI" id="CHEBI:456216"/>
        <dbReference type="EC" id="2.7.11.25"/>
    </reaction>
</comment>
<keyword evidence="6 9" id="KW-0067">ATP-binding</keyword>
<evidence type="ECO:0000256" key="4">
    <source>
        <dbReference type="ARBA" id="ARBA00022741"/>
    </source>
</evidence>
<evidence type="ECO:0000256" key="7">
    <source>
        <dbReference type="ARBA" id="ARBA00047559"/>
    </source>
</evidence>